<dbReference type="CDD" id="cd00377">
    <property type="entry name" value="ICL_PEPM"/>
    <property type="match status" value="1"/>
</dbReference>
<dbReference type="Pfam" id="PF13714">
    <property type="entry name" value="PEP_mutase"/>
    <property type="match status" value="1"/>
</dbReference>
<evidence type="ECO:0000313" key="7">
    <source>
        <dbReference type="Proteomes" id="UP001174909"/>
    </source>
</evidence>
<dbReference type="InterPro" id="IPR015813">
    <property type="entry name" value="Pyrv/PenolPyrv_kinase-like_dom"/>
</dbReference>
<dbReference type="PROSITE" id="PS00161">
    <property type="entry name" value="ISOCITRATE_LYASE"/>
    <property type="match status" value="1"/>
</dbReference>
<comment type="similarity">
    <text evidence="2">Belongs to the isocitrate lyase/PEP mutase superfamily. Methylisocitrate lyase family.</text>
</comment>
<name>A0AA35QRX7_GEOBA</name>
<keyword evidence="4" id="KW-0460">Magnesium</keyword>
<dbReference type="EMBL" id="CASHTH010000036">
    <property type="protein sequence ID" value="CAI7989658.1"/>
    <property type="molecule type" value="Genomic_DNA"/>
</dbReference>
<dbReference type="FunFam" id="3.20.20.60:FF:000009">
    <property type="entry name" value="2-methylisocitrate lyase"/>
    <property type="match status" value="1"/>
</dbReference>
<comment type="caution">
    <text evidence="6">The sequence shown here is derived from an EMBL/GenBank/DDBJ whole genome shotgun (WGS) entry which is preliminary data.</text>
</comment>
<sequence length="306" mass="33346">MTWMLKSASEQSHAVRLRELLDSGEPLSVPGVFNPMTAMIARKVGFDALYFSGAAFSASLGIPDIGLFTLAELTDAVRWMVRASGLPFIVDADTGFGEAINVIRTVKELEEAGAAAIQIEDQVLPKRCGHLDGKTVVSTDAFVEKIAAAARARKDMLIIARTDVRAIEGMEAAIERGRLCKEAGADIIFPEAMQSLDEFRMYADAVGGDLLANMTEFGKSPYLSVDEFAALGYNIVIFPVSTLRAAAKTTEDLLTDLKRTGTQVEWLPKMQTRAELYELIQYDAYAEVDSALALGSNRAYMERLEG</sequence>
<proteinExistence type="inferred from homology"/>
<dbReference type="AlphaFoldDB" id="A0AA35QRX7"/>
<keyword evidence="3" id="KW-0479">Metal-binding</keyword>
<evidence type="ECO:0000256" key="3">
    <source>
        <dbReference type="ARBA" id="ARBA00022723"/>
    </source>
</evidence>
<evidence type="ECO:0000256" key="5">
    <source>
        <dbReference type="ARBA" id="ARBA00023239"/>
    </source>
</evidence>
<dbReference type="SUPFAM" id="SSF51621">
    <property type="entry name" value="Phosphoenolpyruvate/pyruvate domain"/>
    <property type="match status" value="1"/>
</dbReference>
<comment type="cofactor">
    <cofactor evidence="1">
        <name>Mg(2+)</name>
        <dbReference type="ChEBI" id="CHEBI:18420"/>
    </cofactor>
</comment>
<dbReference type="InterPro" id="IPR018523">
    <property type="entry name" value="Isocitrate_lyase_ph_CS"/>
</dbReference>
<dbReference type="PANTHER" id="PTHR42905">
    <property type="entry name" value="PHOSPHOENOLPYRUVATE CARBOXYLASE"/>
    <property type="match status" value="1"/>
</dbReference>
<dbReference type="GO" id="GO:0019629">
    <property type="term" value="P:propionate catabolic process, 2-methylcitrate cycle"/>
    <property type="evidence" value="ECO:0007669"/>
    <property type="project" value="InterPro"/>
</dbReference>
<protein>
    <submittedName>
        <fullName evidence="6">2-methylisocitrate lyase</fullName>
    </submittedName>
</protein>
<dbReference type="GO" id="GO:0046872">
    <property type="term" value="F:metal ion binding"/>
    <property type="evidence" value="ECO:0007669"/>
    <property type="project" value="UniProtKB-KW"/>
</dbReference>
<evidence type="ECO:0000313" key="6">
    <source>
        <dbReference type="EMBL" id="CAI7989658.1"/>
    </source>
</evidence>
<evidence type="ECO:0000256" key="4">
    <source>
        <dbReference type="ARBA" id="ARBA00022842"/>
    </source>
</evidence>
<keyword evidence="5 6" id="KW-0456">Lyase</keyword>
<organism evidence="6 7">
    <name type="scientific">Geodia barretti</name>
    <name type="common">Barrett's horny sponge</name>
    <dbReference type="NCBI Taxonomy" id="519541"/>
    <lineage>
        <taxon>Eukaryota</taxon>
        <taxon>Metazoa</taxon>
        <taxon>Porifera</taxon>
        <taxon>Demospongiae</taxon>
        <taxon>Heteroscleromorpha</taxon>
        <taxon>Tetractinellida</taxon>
        <taxon>Astrophorina</taxon>
        <taxon>Geodiidae</taxon>
        <taxon>Geodia</taxon>
    </lineage>
</organism>
<keyword evidence="7" id="KW-1185">Reference proteome</keyword>
<evidence type="ECO:0000256" key="1">
    <source>
        <dbReference type="ARBA" id="ARBA00001946"/>
    </source>
</evidence>
<dbReference type="PANTHER" id="PTHR42905:SF5">
    <property type="entry name" value="CARBOXYVINYL-CARBOXYPHOSPHONATE PHOSPHORYLMUTASE, CHLOROPLASTIC"/>
    <property type="match status" value="1"/>
</dbReference>
<dbReference type="Gene3D" id="3.20.20.60">
    <property type="entry name" value="Phosphoenolpyruvate-binding domains"/>
    <property type="match status" value="1"/>
</dbReference>
<dbReference type="InterPro" id="IPR040442">
    <property type="entry name" value="Pyrv_kinase-like_dom_sf"/>
</dbReference>
<dbReference type="NCBIfam" id="TIGR02317">
    <property type="entry name" value="prpB"/>
    <property type="match status" value="1"/>
</dbReference>
<gene>
    <name evidence="6" type="ORF">GBAR_LOCUS275</name>
</gene>
<dbReference type="GO" id="GO:0046421">
    <property type="term" value="F:methylisocitrate lyase activity"/>
    <property type="evidence" value="ECO:0007669"/>
    <property type="project" value="InterPro"/>
</dbReference>
<reference evidence="6" key="1">
    <citation type="submission" date="2023-03" db="EMBL/GenBank/DDBJ databases">
        <authorList>
            <person name="Steffen K."/>
            <person name="Cardenas P."/>
        </authorList>
    </citation>
    <scope>NUCLEOTIDE SEQUENCE</scope>
</reference>
<dbReference type="InterPro" id="IPR039556">
    <property type="entry name" value="ICL/PEPM"/>
</dbReference>
<dbReference type="Proteomes" id="UP001174909">
    <property type="component" value="Unassembled WGS sequence"/>
</dbReference>
<dbReference type="InterPro" id="IPR012695">
    <property type="entry name" value="PrpB"/>
</dbReference>
<accession>A0AA35QRX7</accession>
<evidence type="ECO:0000256" key="2">
    <source>
        <dbReference type="ARBA" id="ARBA00009282"/>
    </source>
</evidence>